<protein>
    <submittedName>
        <fullName evidence="1">Uncharacterized protein</fullName>
    </submittedName>
</protein>
<name>A0A3M7T4X9_BRAPC</name>
<organism evidence="1 2">
    <name type="scientific">Brachionus plicatilis</name>
    <name type="common">Marine rotifer</name>
    <name type="synonym">Brachionus muelleri</name>
    <dbReference type="NCBI Taxonomy" id="10195"/>
    <lineage>
        <taxon>Eukaryota</taxon>
        <taxon>Metazoa</taxon>
        <taxon>Spiralia</taxon>
        <taxon>Gnathifera</taxon>
        <taxon>Rotifera</taxon>
        <taxon>Eurotatoria</taxon>
        <taxon>Monogononta</taxon>
        <taxon>Pseudotrocha</taxon>
        <taxon>Ploima</taxon>
        <taxon>Brachionidae</taxon>
        <taxon>Brachionus</taxon>
    </lineage>
</organism>
<comment type="caution">
    <text evidence="1">The sequence shown here is derived from an EMBL/GenBank/DDBJ whole genome shotgun (WGS) entry which is preliminary data.</text>
</comment>
<gene>
    <name evidence="1" type="ORF">BpHYR1_006541</name>
</gene>
<proteinExistence type="predicted"/>
<dbReference type="EMBL" id="REGN01000277">
    <property type="protein sequence ID" value="RNA43104.1"/>
    <property type="molecule type" value="Genomic_DNA"/>
</dbReference>
<dbReference type="Proteomes" id="UP000276133">
    <property type="component" value="Unassembled WGS sequence"/>
</dbReference>
<sequence length="60" mass="6930">MLSVIQILSNVSSIINYLCQETIHVFFYMGLEKFSLDNNQASYQQIYILLGCLILELDLI</sequence>
<dbReference type="AlphaFoldDB" id="A0A3M7T4X9"/>
<evidence type="ECO:0000313" key="1">
    <source>
        <dbReference type="EMBL" id="RNA43104.1"/>
    </source>
</evidence>
<reference evidence="1 2" key="1">
    <citation type="journal article" date="2018" name="Sci. Rep.">
        <title>Genomic signatures of local adaptation to the degree of environmental predictability in rotifers.</title>
        <authorList>
            <person name="Franch-Gras L."/>
            <person name="Hahn C."/>
            <person name="Garcia-Roger E.M."/>
            <person name="Carmona M.J."/>
            <person name="Serra M."/>
            <person name="Gomez A."/>
        </authorList>
    </citation>
    <scope>NUCLEOTIDE SEQUENCE [LARGE SCALE GENOMIC DNA]</scope>
    <source>
        <strain evidence="1">HYR1</strain>
    </source>
</reference>
<keyword evidence="2" id="KW-1185">Reference proteome</keyword>
<accession>A0A3M7T4X9</accession>
<evidence type="ECO:0000313" key="2">
    <source>
        <dbReference type="Proteomes" id="UP000276133"/>
    </source>
</evidence>